<organism evidence="1 2">
    <name type="scientific">Pseudomonas fragi</name>
    <dbReference type="NCBI Taxonomy" id="296"/>
    <lineage>
        <taxon>Bacteria</taxon>
        <taxon>Pseudomonadati</taxon>
        <taxon>Pseudomonadota</taxon>
        <taxon>Gammaproteobacteria</taxon>
        <taxon>Pseudomonadales</taxon>
        <taxon>Pseudomonadaceae</taxon>
        <taxon>Pseudomonas</taxon>
    </lineage>
</organism>
<accession>A0ABT4WMI1</accession>
<dbReference type="Pfam" id="PF18928">
    <property type="entry name" value="DUF5677"/>
    <property type="match status" value="1"/>
</dbReference>
<keyword evidence="2" id="KW-1185">Reference proteome</keyword>
<dbReference type="Proteomes" id="UP001212337">
    <property type="component" value="Unassembled WGS sequence"/>
</dbReference>
<reference evidence="1 2" key="1">
    <citation type="submission" date="2023-01" db="EMBL/GenBank/DDBJ databases">
        <title>Effects of deletion of Siderophore biosynthase gene in Pseudomonas fragi on quorum sensing and spoliage ability.</title>
        <authorList>
            <person name="Cui F."/>
            <person name="Wang D."/>
            <person name="Liu J."/>
            <person name="Wang Q."/>
            <person name="Li T."/>
            <person name="Li J."/>
        </authorList>
    </citation>
    <scope>NUCLEOTIDE SEQUENCE [LARGE SCALE GENOMIC DNA]</scope>
    <source>
        <strain evidence="1 2">MS-10</strain>
    </source>
</reference>
<dbReference type="EMBL" id="JAQJVI010000003">
    <property type="protein sequence ID" value="MDA7021115.1"/>
    <property type="molecule type" value="Genomic_DNA"/>
</dbReference>
<dbReference type="InterPro" id="IPR043733">
    <property type="entry name" value="DUF5677"/>
</dbReference>
<proteinExistence type="predicted"/>
<gene>
    <name evidence="1" type="ORF">PI499_04375</name>
</gene>
<protein>
    <submittedName>
        <fullName evidence="1">DUF5677 domain-containing protein</fullName>
    </submittedName>
</protein>
<sequence length="234" mass="26144">MYNTAPISDYVTSGTEDDLKLALESLEDKILLIMDWVDAACPRNDENIALLNLLAANSQCVNIFQTAIGNHISILALATRNLYELNLIARSIIGSKNNLDEWNSEAITDNIQVLEGILSINTASDLADQRLILIEEINRLKKVRKKYSLPEINTPASAGQIAKKLDSSDEHKSVYKLFSKLVHPSSYLVNNYKNSASPETTMILQVQGQIYIHDTISKITNYLKVPDVINNQKQ</sequence>
<comment type="caution">
    <text evidence="1">The sequence shown here is derived from an EMBL/GenBank/DDBJ whole genome shotgun (WGS) entry which is preliminary data.</text>
</comment>
<name>A0ABT4WMI1_PSEFR</name>
<evidence type="ECO:0000313" key="1">
    <source>
        <dbReference type="EMBL" id="MDA7021115.1"/>
    </source>
</evidence>
<evidence type="ECO:0000313" key="2">
    <source>
        <dbReference type="Proteomes" id="UP001212337"/>
    </source>
</evidence>
<dbReference type="RefSeq" id="WP_153326986.1">
    <property type="nucleotide sequence ID" value="NZ_JAQJVI010000003.1"/>
</dbReference>